<accession>A0A835HIW4</accession>
<dbReference type="InterPro" id="IPR036812">
    <property type="entry name" value="NAD(P)_OxRdtase_dom_sf"/>
</dbReference>
<organism evidence="2 3">
    <name type="scientific">Coptis chinensis</name>
    <dbReference type="NCBI Taxonomy" id="261450"/>
    <lineage>
        <taxon>Eukaryota</taxon>
        <taxon>Viridiplantae</taxon>
        <taxon>Streptophyta</taxon>
        <taxon>Embryophyta</taxon>
        <taxon>Tracheophyta</taxon>
        <taxon>Spermatophyta</taxon>
        <taxon>Magnoliopsida</taxon>
        <taxon>Ranunculales</taxon>
        <taxon>Ranunculaceae</taxon>
        <taxon>Coptidoideae</taxon>
        <taxon>Coptis</taxon>
    </lineage>
</organism>
<dbReference type="InterPro" id="IPR023210">
    <property type="entry name" value="NADP_OxRdtase_dom"/>
</dbReference>
<dbReference type="PANTHER" id="PTHR11732">
    <property type="entry name" value="ALDO/KETO REDUCTASE"/>
    <property type="match status" value="1"/>
</dbReference>
<dbReference type="SUPFAM" id="SSF51430">
    <property type="entry name" value="NAD(P)-linked oxidoreductase"/>
    <property type="match status" value="1"/>
</dbReference>
<dbReference type="PROSITE" id="PS00798">
    <property type="entry name" value="ALDOKETO_REDUCTASE_1"/>
    <property type="match status" value="1"/>
</dbReference>
<name>A0A835HIW4_9MAGN</name>
<sequence length="163" mass="18045">MSNAIRFFKLNTGAKLPSIGLGTWQAEPGVVGNAVTIAIKAGYRHIDCAQAYNNEKEVGEALKKLFEQGVVKREEVWITSKLWCTDHAPEDVPVALDRTLNDLQLEYVDLYLASDCASFWVTGSDCASLTPVVLDARLVKGSFFVHETYGGYKSIEELWDGEL</sequence>
<dbReference type="AlphaFoldDB" id="A0A835HIW4"/>
<keyword evidence="3" id="KW-1185">Reference proteome</keyword>
<dbReference type="EMBL" id="JADFTS010000007">
    <property type="protein sequence ID" value="KAF9597703.1"/>
    <property type="molecule type" value="Genomic_DNA"/>
</dbReference>
<dbReference type="GO" id="GO:0016491">
    <property type="term" value="F:oxidoreductase activity"/>
    <property type="evidence" value="ECO:0007669"/>
    <property type="project" value="InterPro"/>
</dbReference>
<dbReference type="OrthoDB" id="416253at2759"/>
<dbReference type="Pfam" id="PF00248">
    <property type="entry name" value="Aldo_ket_red"/>
    <property type="match status" value="1"/>
</dbReference>
<protein>
    <recommendedName>
        <fullName evidence="1">NADP-dependent oxidoreductase domain-containing protein</fullName>
    </recommendedName>
</protein>
<proteinExistence type="predicted"/>
<dbReference type="InterPro" id="IPR018170">
    <property type="entry name" value="Aldo/ket_reductase_CS"/>
</dbReference>
<comment type="caution">
    <text evidence="2">The sequence shown here is derived from an EMBL/GenBank/DDBJ whole genome shotgun (WGS) entry which is preliminary data.</text>
</comment>
<dbReference type="Proteomes" id="UP000631114">
    <property type="component" value="Unassembled WGS sequence"/>
</dbReference>
<dbReference type="PRINTS" id="PR00069">
    <property type="entry name" value="ALDKETRDTASE"/>
</dbReference>
<feature type="domain" description="NADP-dependent oxidoreductase" evidence="1">
    <location>
        <begin position="19"/>
        <end position="113"/>
    </location>
</feature>
<evidence type="ECO:0000313" key="3">
    <source>
        <dbReference type="Proteomes" id="UP000631114"/>
    </source>
</evidence>
<dbReference type="Gene3D" id="3.20.20.100">
    <property type="entry name" value="NADP-dependent oxidoreductase domain"/>
    <property type="match status" value="1"/>
</dbReference>
<evidence type="ECO:0000259" key="1">
    <source>
        <dbReference type="Pfam" id="PF00248"/>
    </source>
</evidence>
<dbReference type="InterPro" id="IPR020471">
    <property type="entry name" value="AKR"/>
</dbReference>
<gene>
    <name evidence="2" type="ORF">IFM89_021190</name>
</gene>
<reference evidence="2 3" key="1">
    <citation type="submission" date="2020-10" db="EMBL/GenBank/DDBJ databases">
        <title>The Coptis chinensis genome and diversification of protoberbering-type alkaloids.</title>
        <authorList>
            <person name="Wang B."/>
            <person name="Shu S."/>
            <person name="Song C."/>
            <person name="Liu Y."/>
        </authorList>
    </citation>
    <scope>NUCLEOTIDE SEQUENCE [LARGE SCALE GENOMIC DNA]</scope>
    <source>
        <strain evidence="2">HL-2020</strain>
        <tissue evidence="2">Leaf</tissue>
    </source>
</reference>
<evidence type="ECO:0000313" key="2">
    <source>
        <dbReference type="EMBL" id="KAF9597703.1"/>
    </source>
</evidence>